<accession>A0A182FZA0</accession>
<keyword evidence="2" id="KW-1185">Reference proteome</keyword>
<protein>
    <submittedName>
        <fullName evidence="1">Uncharacterized protein</fullName>
    </submittedName>
</protein>
<sequence>MAFPIMHVKQGLVPVYFGAECAWEINATVSNFMRFF</sequence>
<dbReference type="AlphaFoldDB" id="A0A182FZA0"/>
<reference evidence="1 2" key="1">
    <citation type="journal article" date="2017" name="G3 (Bethesda)">
        <title>The Physical Genome Mapping of Anopheles albimanus Corrected Scaffold Misassemblies and Identified Interarm Rearrangements in Genus Anopheles.</title>
        <authorList>
            <person name="Artemov G.N."/>
            <person name="Peery A.N."/>
            <person name="Jiang X."/>
            <person name="Tu Z."/>
            <person name="Stegniy V.N."/>
            <person name="Sharakhova M.V."/>
            <person name="Sharakhov I.V."/>
        </authorList>
    </citation>
    <scope>NUCLEOTIDE SEQUENCE [LARGE SCALE GENOMIC DNA]</scope>
    <source>
        <strain evidence="1 2">ALBI9_A</strain>
    </source>
</reference>
<dbReference type="EnsemblMetazoa" id="AALB014917-RA">
    <property type="protein sequence ID" value="AALB014917-PA"/>
    <property type="gene ID" value="AALB014917"/>
</dbReference>
<evidence type="ECO:0000313" key="2">
    <source>
        <dbReference type="Proteomes" id="UP000069272"/>
    </source>
</evidence>
<organism evidence="1 2">
    <name type="scientific">Anopheles albimanus</name>
    <name type="common">New world malaria mosquito</name>
    <dbReference type="NCBI Taxonomy" id="7167"/>
    <lineage>
        <taxon>Eukaryota</taxon>
        <taxon>Metazoa</taxon>
        <taxon>Ecdysozoa</taxon>
        <taxon>Arthropoda</taxon>
        <taxon>Hexapoda</taxon>
        <taxon>Insecta</taxon>
        <taxon>Pterygota</taxon>
        <taxon>Neoptera</taxon>
        <taxon>Endopterygota</taxon>
        <taxon>Diptera</taxon>
        <taxon>Nematocera</taxon>
        <taxon>Culicoidea</taxon>
        <taxon>Culicidae</taxon>
        <taxon>Anophelinae</taxon>
        <taxon>Anopheles</taxon>
    </lineage>
</organism>
<dbReference type="Proteomes" id="UP000069272">
    <property type="component" value="Chromosome 3R"/>
</dbReference>
<reference evidence="1" key="2">
    <citation type="submission" date="2022-08" db="UniProtKB">
        <authorList>
            <consortium name="EnsemblMetazoa"/>
        </authorList>
    </citation>
    <scope>IDENTIFICATION</scope>
    <source>
        <strain evidence="1">STECLA/ALBI9_A</strain>
    </source>
</reference>
<dbReference type="VEuPathDB" id="VectorBase:AALB014917"/>
<proteinExistence type="predicted"/>
<name>A0A182FZA0_ANOAL</name>
<evidence type="ECO:0000313" key="1">
    <source>
        <dbReference type="EnsemblMetazoa" id="AALB014917-PA"/>
    </source>
</evidence>